<dbReference type="Gene3D" id="1.10.10.10">
    <property type="entry name" value="Winged helix-like DNA-binding domain superfamily/Winged helix DNA-binding domain"/>
    <property type="match status" value="1"/>
</dbReference>
<keyword evidence="2" id="KW-0238">DNA-binding</keyword>
<evidence type="ECO:0000259" key="4">
    <source>
        <dbReference type="PROSITE" id="PS51118"/>
    </source>
</evidence>
<keyword evidence="1" id="KW-0805">Transcription regulation</keyword>
<proteinExistence type="predicted"/>
<dbReference type="SUPFAM" id="SSF46785">
    <property type="entry name" value="Winged helix' DNA-binding domain"/>
    <property type="match status" value="1"/>
</dbReference>
<evidence type="ECO:0000256" key="3">
    <source>
        <dbReference type="ARBA" id="ARBA00023163"/>
    </source>
</evidence>
<evidence type="ECO:0000256" key="2">
    <source>
        <dbReference type="ARBA" id="ARBA00023125"/>
    </source>
</evidence>
<dbReference type="Pfam" id="PF01638">
    <property type="entry name" value="HxlR"/>
    <property type="match status" value="1"/>
</dbReference>
<keyword evidence="6" id="KW-1185">Reference proteome</keyword>
<feature type="domain" description="HTH hxlR-type" evidence="4">
    <location>
        <begin position="4"/>
        <end position="103"/>
    </location>
</feature>
<comment type="caution">
    <text evidence="5">The sequence shown here is derived from an EMBL/GenBank/DDBJ whole genome shotgun (WGS) entry which is preliminary data.</text>
</comment>
<evidence type="ECO:0000313" key="6">
    <source>
        <dbReference type="Proteomes" id="UP001600894"/>
    </source>
</evidence>
<name>A0ABQ0AXU3_9FIRM</name>
<dbReference type="EMBL" id="BAABXL010000001">
    <property type="protein sequence ID" value="GAA6268838.1"/>
    <property type="molecule type" value="Genomic_DNA"/>
</dbReference>
<reference evidence="5 6" key="1">
    <citation type="submission" date="2024-04" db="EMBL/GenBank/DDBJ databases">
        <title>Defined microbial consortia suppress multidrug-resistant proinflammatory Enterobacteriaceae via ecological control.</title>
        <authorList>
            <person name="Furuichi M."/>
            <person name="Kawaguchi T."/>
            <person name="Pust M."/>
            <person name="Yasuma K."/>
            <person name="Plichta D."/>
            <person name="Hasegawa N."/>
            <person name="Ohya T."/>
            <person name="Bhattarai S."/>
            <person name="Sasajima S."/>
            <person name="Aoto Y."/>
            <person name="Tuganbaev T."/>
            <person name="Yaginuma M."/>
            <person name="Ueda M."/>
            <person name="Okahashi N."/>
            <person name="Amafuji K."/>
            <person name="Kiridooshi Y."/>
            <person name="Sugita K."/>
            <person name="Strazar M."/>
            <person name="Skelly A."/>
            <person name="Suda W."/>
            <person name="Hattori M."/>
            <person name="Nakamoto N."/>
            <person name="Caballero S."/>
            <person name="Norman J."/>
            <person name="Olle B."/>
            <person name="Tanoue T."/>
            <person name="Arita M."/>
            <person name="Bucci V."/>
            <person name="Atarashi K."/>
            <person name="Xavier R."/>
            <person name="Honda K."/>
        </authorList>
    </citation>
    <scope>NUCLEOTIDE SEQUENCE [LARGE SCALE GENOMIC DNA]</scope>
    <source>
        <strain evidence="6">f13</strain>
    </source>
</reference>
<dbReference type="InterPro" id="IPR036390">
    <property type="entry name" value="WH_DNA-bd_sf"/>
</dbReference>
<organism evidence="5 6">
    <name type="scientific">Enterocloster alcoholdehydrogenati</name>
    <dbReference type="NCBI Taxonomy" id="2547410"/>
    <lineage>
        <taxon>Bacteria</taxon>
        <taxon>Bacillati</taxon>
        <taxon>Bacillota</taxon>
        <taxon>Clostridia</taxon>
        <taxon>Lachnospirales</taxon>
        <taxon>Lachnospiraceae</taxon>
        <taxon>Enterocloster</taxon>
    </lineage>
</organism>
<dbReference type="PANTHER" id="PTHR33204">
    <property type="entry name" value="TRANSCRIPTIONAL REGULATOR, MARR FAMILY"/>
    <property type="match status" value="1"/>
</dbReference>
<dbReference type="RefSeq" id="WP_390469798.1">
    <property type="nucleotide sequence ID" value="NZ_BAABXL010000001.1"/>
</dbReference>
<evidence type="ECO:0000313" key="5">
    <source>
        <dbReference type="EMBL" id="GAA6268838.1"/>
    </source>
</evidence>
<dbReference type="InterPro" id="IPR036388">
    <property type="entry name" value="WH-like_DNA-bd_sf"/>
</dbReference>
<evidence type="ECO:0000256" key="1">
    <source>
        <dbReference type="ARBA" id="ARBA00023015"/>
    </source>
</evidence>
<accession>A0ABQ0AXU3</accession>
<dbReference type="InterPro" id="IPR002577">
    <property type="entry name" value="HTH_HxlR"/>
</dbReference>
<gene>
    <name evidence="5" type="ORF">F130042H8_18980</name>
</gene>
<dbReference type="Proteomes" id="UP001600894">
    <property type="component" value="Unassembled WGS sequence"/>
</dbReference>
<protein>
    <submittedName>
        <fullName evidence="5">Helix-turn-helix domain-containing protein</fullName>
    </submittedName>
</protein>
<sequence>MKDCSVEYALDLLTGKWQMHILWCLCQTEIIRFNELKRKLPGISNNALAKSLRELEENNIVLRIQYNEVPPRVEYSLTDLGKSLKPILILLSKWGTDVINSKMPK</sequence>
<dbReference type="PANTHER" id="PTHR33204:SF29">
    <property type="entry name" value="TRANSCRIPTIONAL REGULATOR"/>
    <property type="match status" value="1"/>
</dbReference>
<dbReference type="PROSITE" id="PS51118">
    <property type="entry name" value="HTH_HXLR"/>
    <property type="match status" value="1"/>
</dbReference>
<keyword evidence="3" id="KW-0804">Transcription</keyword>